<sequence length="76" mass="8688">MIIAAPRDQPLSPGNCRNSQPGDQCQDKFLWTTLIFHVQNYASLIWARIGLAMSYEWMSPERSYTTRPVGTSEKLI</sequence>
<dbReference type="Proteomes" id="UP000050794">
    <property type="component" value="Unassembled WGS sequence"/>
</dbReference>
<evidence type="ECO:0000313" key="4">
    <source>
        <dbReference type="WBParaSite" id="TCNE_0000094601-mRNA-1"/>
    </source>
</evidence>
<keyword evidence="3" id="KW-1185">Reference proteome</keyword>
<dbReference type="AlphaFoldDB" id="A0A183TXH7"/>
<proteinExistence type="predicted"/>
<accession>A0A183TXH7</accession>
<evidence type="ECO:0000313" key="2">
    <source>
        <dbReference type="EMBL" id="VDM25174.1"/>
    </source>
</evidence>
<feature type="region of interest" description="Disordered" evidence="1">
    <location>
        <begin position="1"/>
        <end position="20"/>
    </location>
</feature>
<evidence type="ECO:0000313" key="3">
    <source>
        <dbReference type="Proteomes" id="UP000050794"/>
    </source>
</evidence>
<gene>
    <name evidence="2" type="ORF">TCNE_LOCUS947</name>
</gene>
<dbReference type="EMBL" id="UYWY01000574">
    <property type="protein sequence ID" value="VDM25174.1"/>
    <property type="molecule type" value="Genomic_DNA"/>
</dbReference>
<evidence type="ECO:0000256" key="1">
    <source>
        <dbReference type="SAM" id="MobiDB-lite"/>
    </source>
</evidence>
<name>A0A183TXH7_TOXCA</name>
<reference evidence="2 3" key="2">
    <citation type="submission" date="2018-11" db="EMBL/GenBank/DDBJ databases">
        <authorList>
            <consortium name="Pathogen Informatics"/>
        </authorList>
    </citation>
    <scope>NUCLEOTIDE SEQUENCE [LARGE SCALE GENOMIC DNA]</scope>
</reference>
<reference evidence="4" key="1">
    <citation type="submission" date="2016-06" db="UniProtKB">
        <authorList>
            <consortium name="WormBaseParasite"/>
        </authorList>
    </citation>
    <scope>IDENTIFICATION</scope>
</reference>
<protein>
    <submittedName>
        <fullName evidence="2 4">Uncharacterized protein</fullName>
    </submittedName>
</protein>
<organism evidence="3 4">
    <name type="scientific">Toxocara canis</name>
    <name type="common">Canine roundworm</name>
    <dbReference type="NCBI Taxonomy" id="6265"/>
    <lineage>
        <taxon>Eukaryota</taxon>
        <taxon>Metazoa</taxon>
        <taxon>Ecdysozoa</taxon>
        <taxon>Nematoda</taxon>
        <taxon>Chromadorea</taxon>
        <taxon>Rhabditida</taxon>
        <taxon>Spirurina</taxon>
        <taxon>Ascaridomorpha</taxon>
        <taxon>Ascaridoidea</taxon>
        <taxon>Toxocaridae</taxon>
        <taxon>Toxocara</taxon>
    </lineage>
</organism>
<dbReference type="WBParaSite" id="TCNE_0000094601-mRNA-1">
    <property type="protein sequence ID" value="TCNE_0000094601-mRNA-1"/>
    <property type="gene ID" value="TCNE_0000094601"/>
</dbReference>